<dbReference type="CDD" id="cd00081">
    <property type="entry name" value="Hint"/>
    <property type="match status" value="1"/>
</dbReference>
<dbReference type="GO" id="GO:0006310">
    <property type="term" value="P:DNA recombination"/>
    <property type="evidence" value="ECO:0000318"/>
    <property type="project" value="GO_Central"/>
</dbReference>
<dbReference type="SMART" id="SM00306">
    <property type="entry name" value="HintN"/>
    <property type="match status" value="1"/>
</dbReference>
<dbReference type="AlphaFoldDB" id="Q5JE24"/>
<dbReference type="NCBIfam" id="TIGR01443">
    <property type="entry name" value="intein_Cterm"/>
    <property type="match status" value="1"/>
</dbReference>
<dbReference type="eggNOG" id="arCOG01305">
    <property type="taxonomic scope" value="Archaea"/>
</dbReference>
<dbReference type="GO" id="GO:0006281">
    <property type="term" value="P:DNA repair"/>
    <property type="evidence" value="ECO:0000318"/>
    <property type="project" value="GO_Central"/>
</dbReference>
<dbReference type="InterPro" id="IPR013826">
    <property type="entry name" value="Topo_IA_cen_sub3"/>
</dbReference>
<feature type="active site" description="O-(5'-phospho-DNA)-tyrosine intermediate" evidence="13">
    <location>
        <position position="829"/>
    </location>
</feature>
<dbReference type="STRING" id="69014.TK1091"/>
<dbReference type="Pfam" id="PF01396">
    <property type="entry name" value="Zn_ribbon_Top1"/>
    <property type="match status" value="1"/>
</dbReference>
<dbReference type="InterPro" id="IPR004042">
    <property type="entry name" value="Intein_endonuc_central"/>
</dbReference>
<comment type="catalytic activity">
    <reaction evidence="1 13">
        <text>ATP-independent breakage of single-stranded DNA, followed by passage and rejoining.</text>
        <dbReference type="EC" id="5.6.2.1"/>
    </reaction>
</comment>
<name>Q5JE24_THEKO</name>
<feature type="site" description="Interaction with DNA" evidence="13">
    <location>
        <position position="171"/>
    </location>
</feature>
<dbReference type="PROSITE" id="PS50880">
    <property type="entry name" value="TOPRIM"/>
    <property type="match status" value="1"/>
</dbReference>
<dbReference type="HOGENOM" id="CLU_002929_5_5_2"/>
<evidence type="ECO:0000256" key="11">
    <source>
        <dbReference type="ARBA" id="ARBA00023125"/>
    </source>
</evidence>
<dbReference type="SMART" id="SM00436">
    <property type="entry name" value="TOP1Bc"/>
    <property type="match status" value="1"/>
</dbReference>
<evidence type="ECO:0000256" key="5">
    <source>
        <dbReference type="ARBA" id="ARBA00022771"/>
    </source>
</evidence>
<evidence type="ECO:0000256" key="9">
    <source>
        <dbReference type="ARBA" id="ARBA00023000"/>
    </source>
</evidence>
<evidence type="ECO:0000256" key="2">
    <source>
        <dbReference type="ARBA" id="ARBA00009446"/>
    </source>
</evidence>
<dbReference type="PhylomeDB" id="Q5JE24"/>
<dbReference type="InterPro" id="IPR013497">
    <property type="entry name" value="Topo_IA_cen"/>
</dbReference>
<evidence type="ECO:0000256" key="1">
    <source>
        <dbReference type="ARBA" id="ARBA00000213"/>
    </source>
</evidence>
<dbReference type="FunCoup" id="Q5JE24">
    <property type="interactions" value="145"/>
</dbReference>
<dbReference type="Pfam" id="PF14890">
    <property type="entry name" value="Intein_splicing"/>
    <property type="match status" value="1"/>
</dbReference>
<dbReference type="FunFam" id="3.40.50.140:FF:000006">
    <property type="entry name" value="DNA topoisomerase I"/>
    <property type="match status" value="1"/>
</dbReference>
<dbReference type="NCBIfam" id="TIGR01057">
    <property type="entry name" value="topA_arch"/>
    <property type="match status" value="1"/>
</dbReference>
<keyword evidence="19" id="KW-1185">Reference proteome</keyword>
<dbReference type="PRINTS" id="PR00417">
    <property type="entry name" value="PRTPISMRASEI"/>
</dbReference>
<comment type="caution">
    <text evidence="13">Lacks conserved residue(s) required for the propagation of feature annotation.</text>
</comment>
<dbReference type="NCBIfam" id="TIGR01445">
    <property type="entry name" value="intein_Nterm"/>
    <property type="match status" value="1"/>
</dbReference>
<dbReference type="SUPFAM" id="SSF51294">
    <property type="entry name" value="Hedgehog/intein (Hint) domain"/>
    <property type="match status" value="1"/>
</dbReference>
<evidence type="ECO:0000256" key="12">
    <source>
        <dbReference type="ARBA" id="ARBA00023235"/>
    </source>
</evidence>
<dbReference type="InParanoid" id="Q5JE24"/>
<evidence type="ECO:0000259" key="16">
    <source>
        <dbReference type="PROSITE" id="PS50880"/>
    </source>
</evidence>
<dbReference type="PROSITE" id="PS52039">
    <property type="entry name" value="TOPO_IA_2"/>
    <property type="match status" value="1"/>
</dbReference>
<dbReference type="GeneID" id="78447604"/>
<keyword evidence="11 13" id="KW-0238">DNA-binding</keyword>
<organism evidence="18 19">
    <name type="scientific">Thermococcus kodakarensis (strain ATCC BAA-918 / JCM 12380 / KOD1)</name>
    <name type="common">Pyrococcus kodakaraensis (strain KOD1)</name>
    <dbReference type="NCBI Taxonomy" id="69014"/>
    <lineage>
        <taxon>Archaea</taxon>
        <taxon>Methanobacteriati</taxon>
        <taxon>Methanobacteriota</taxon>
        <taxon>Thermococci</taxon>
        <taxon>Thermococcales</taxon>
        <taxon>Thermococcaceae</taxon>
        <taxon>Thermococcus</taxon>
    </lineage>
</organism>
<gene>
    <name evidence="13" type="primary">topA</name>
    <name evidence="18" type="ordered locus">TK1091</name>
</gene>
<comment type="subunit">
    <text evidence="13">Monomer.</text>
</comment>
<feature type="site" description="Interaction with DNA" evidence="13">
    <location>
        <position position="53"/>
    </location>
</feature>
<dbReference type="PROSITE" id="PS50817">
    <property type="entry name" value="INTEIN_N_TER"/>
    <property type="match status" value="1"/>
</dbReference>
<dbReference type="OrthoDB" id="30963at2157"/>
<dbReference type="PROSITE" id="PS50819">
    <property type="entry name" value="INTEIN_ENDONUCLEASE"/>
    <property type="match status" value="1"/>
</dbReference>
<dbReference type="InterPro" id="IPR034144">
    <property type="entry name" value="TOPRIM_TopoIII"/>
</dbReference>
<dbReference type="Gene3D" id="3.10.28.10">
    <property type="entry name" value="Homing endonucleases"/>
    <property type="match status" value="1"/>
</dbReference>
<dbReference type="GO" id="GO:0006265">
    <property type="term" value="P:DNA topological change"/>
    <property type="evidence" value="ECO:0000318"/>
    <property type="project" value="GO_Central"/>
</dbReference>
<dbReference type="Gene3D" id="2.170.16.10">
    <property type="entry name" value="Hedgehog/Intein (Hint) domain"/>
    <property type="match status" value="1"/>
</dbReference>
<dbReference type="InterPro" id="IPR000380">
    <property type="entry name" value="Topo_IA"/>
</dbReference>
<dbReference type="GO" id="GO:0008270">
    <property type="term" value="F:zinc ion binding"/>
    <property type="evidence" value="ECO:0007669"/>
    <property type="project" value="UniProtKB-KW"/>
</dbReference>
<sequence length="1229" mass="140339">MVTLIIAEKPNVARKIAYALAEGKPVRKTIGKVSYYEFTRDGKKVIVAPAVGHLFSLAPKTKTYGYPVFDIEWVPVYVAEKGKSYAKDYIKALATLAKQADEFVVACDYDTEGEVIGYTALKYACGVDPSKAKRMKFSALTKKDLLKAWYNMEPTINFGMADAGIARHVLDWYWGVNLSRALTSAIKRASGKWMVLSTGRVQGPTLKFLVEREKEIQNFEPKPYWVIKMLLEKNGGQYTAVYEKEKVWDEEEAKKIVEEAKKGPAFVEKVEVKQQNRNPPVPFDLGTLQREAYSAFGYSPKKTLDIAQKLYEKGYCLHPDSLIPTPQGVKRIKELPEKGEVFALDFDLKLSRARYRLLERDADEPMYKVTLSDRTELYLTADHPVLVYRDDQLIFVPAEELRENDQVVLFINRSEYSPRTESPTLLGFLLENATSMKDYILYDPEFGGVLRNRIKDAGLKTEILWRFRIREPTYYKYLRGKMPVPIVRFLLEEGVVSIEELREVFRGFSYSTSLTPISFEFSEEFWYLFGLVAGDGHLAKKGAITIPAKDRTEDTVKAVKEIANSLQVPFAFDEKYKMIILRSKSLTRLFELLGCPYGNKTEIFRIPGEIMAKPEWMAAFLAGYYDADGHIGTKPTGGKKSHSPQIVLTSKNRMAIYTVKQMWQLLGVGTYLWEKKDRNGNFMAYELKVYSRDAWRFYEVMKNHLRIKRKDLEHVKEVAIRKRKAYSHHYSVLNVKSWEGKIKSSNVLWKKFDMSNQTAHGRGISLDKLQRIVDYLTDTDLRRIAMGDVYVLGIRSIEKFHYRGKVYDLVVDQYHNFIANGVVVHNCSYPRTSSQKLPKNLNFRSIIQNLAKLPEYKPFAHELLGKESLKPVEGKKDDPAHPAIYPTGELPKPGELTKDEGNLYDLIVRRFLALFMEPAVRETMKVVINSNNHRFILSGARTLKEGWLKVYGKYVKFDEVILPAFKEGEPVKVIQIKREKKKTKPPARYSPAAVIKKMEDLGIGTKATRAQILETLYQRGYIEGKKKIKVTPLGMRVVEALEKNVPDIVSVELTRAFEEKMEEIMAGKADKDQVIEESKEQLIKILQVFKEKELDIGKMLLESTGTGVTTSKEAAKKTGAVKDANDEEKSDGKAGEGTTPKAERKPLVVGKCPKCGGDLVIRYNRKTGKRFVGCSNWPKCDVTYPILQRGQVIPTEKTCCNGAPVVKIREKGREYEICLDMNCKDWKKK</sequence>
<dbReference type="SMART" id="SM00305">
    <property type="entry name" value="HintC"/>
    <property type="match status" value="1"/>
</dbReference>
<dbReference type="Pfam" id="PF14528">
    <property type="entry name" value="LAGLIDADG_3"/>
    <property type="match status" value="1"/>
</dbReference>
<dbReference type="InterPro" id="IPR004860">
    <property type="entry name" value="LAGLIDADG_dom"/>
</dbReference>
<dbReference type="Gene3D" id="3.40.50.140">
    <property type="match status" value="1"/>
</dbReference>
<dbReference type="InterPro" id="IPR003586">
    <property type="entry name" value="Hint_dom_C"/>
</dbReference>
<protein>
    <recommendedName>
        <fullName evidence="13">DNA topoisomerase 1</fullName>
        <ecNumber evidence="13">5.6.2.1</ecNumber>
    </recommendedName>
    <alternativeName>
        <fullName evidence="13">DNA topoisomerase I</fullName>
    </alternativeName>
</protein>
<dbReference type="CDD" id="cd00186">
    <property type="entry name" value="TOP1Ac"/>
    <property type="match status" value="1"/>
</dbReference>
<dbReference type="GO" id="GO:0016539">
    <property type="term" value="P:intein-mediated protein splicing"/>
    <property type="evidence" value="ECO:0007669"/>
    <property type="project" value="InterPro"/>
</dbReference>
<dbReference type="EnsemblBacteria" id="BAD85280">
    <property type="protein sequence ID" value="BAD85280"/>
    <property type="gene ID" value="TK1091"/>
</dbReference>
<evidence type="ECO:0000256" key="13">
    <source>
        <dbReference type="HAMAP-Rule" id="MF_00952"/>
    </source>
</evidence>
<dbReference type="SUPFAM" id="SSF57783">
    <property type="entry name" value="Zinc beta-ribbon"/>
    <property type="match status" value="1"/>
</dbReference>
<keyword evidence="6" id="KW-0068">Autocatalytic cleavage</keyword>
<evidence type="ECO:0000313" key="18">
    <source>
        <dbReference type="EMBL" id="BAD85280.1"/>
    </source>
</evidence>
<keyword evidence="10 13" id="KW-0799">Topoisomerase</keyword>
<dbReference type="KEGG" id="tko:TK1091"/>
<feature type="compositionally biased region" description="Basic and acidic residues" evidence="14">
    <location>
        <begin position="871"/>
        <end position="880"/>
    </location>
</feature>
<evidence type="ECO:0000256" key="14">
    <source>
        <dbReference type="SAM" id="MobiDB-lite"/>
    </source>
</evidence>
<dbReference type="FunFam" id="1.10.460.10:FF:000018">
    <property type="entry name" value="DNA topoisomerase 1"/>
    <property type="match status" value="1"/>
</dbReference>
<evidence type="ECO:0000259" key="17">
    <source>
        <dbReference type="PROSITE" id="PS52039"/>
    </source>
</evidence>
<dbReference type="EMBL" id="AP006878">
    <property type="protein sequence ID" value="BAD85280.1"/>
    <property type="molecule type" value="Genomic_DNA"/>
</dbReference>
<dbReference type="PROSITE" id="PS50818">
    <property type="entry name" value="INTEIN_C_TER"/>
    <property type="match status" value="1"/>
</dbReference>
<dbReference type="InterPro" id="IPR013498">
    <property type="entry name" value="Topo_IA_Znf"/>
</dbReference>
<feature type="region of interest" description="Disordered" evidence="14">
    <location>
        <begin position="871"/>
        <end position="891"/>
    </location>
</feature>
<dbReference type="InterPro" id="IPR030934">
    <property type="entry name" value="Intein_C"/>
</dbReference>
<dbReference type="HAMAP" id="MF_00952">
    <property type="entry name" value="Topoisom_1_prok"/>
    <property type="match status" value="1"/>
</dbReference>
<dbReference type="Proteomes" id="UP000000536">
    <property type="component" value="Chromosome"/>
</dbReference>
<dbReference type="SMART" id="SM00437">
    <property type="entry name" value="TOP1Ac"/>
    <property type="match status" value="1"/>
</dbReference>
<keyword evidence="3" id="KW-0479">Metal-binding</keyword>
<dbReference type="InterPro" id="IPR003601">
    <property type="entry name" value="Topo_IA_2"/>
</dbReference>
<dbReference type="GO" id="GO:0005694">
    <property type="term" value="C:chromosome"/>
    <property type="evidence" value="ECO:0007669"/>
    <property type="project" value="InterPro"/>
</dbReference>
<dbReference type="Gene3D" id="3.30.65.10">
    <property type="entry name" value="Bacterial Topoisomerase I, domain 1"/>
    <property type="match status" value="1"/>
</dbReference>
<dbReference type="EC" id="5.6.2.1" evidence="13"/>
<dbReference type="InterPro" id="IPR028612">
    <property type="entry name" value="Topoisom_1_IA"/>
</dbReference>
<keyword evidence="8" id="KW-0460">Magnesium</keyword>
<dbReference type="GO" id="GO:0004519">
    <property type="term" value="F:endonuclease activity"/>
    <property type="evidence" value="ECO:0007669"/>
    <property type="project" value="InterPro"/>
</dbReference>
<comment type="function">
    <text evidence="13">Releases the supercoiling and torsional tension of DNA, which is introduced during the DNA replication and transcription, by transiently cleaving and rejoining one strand of the DNA duplex. Introduces a single-strand break via transesterification at a target site in duplex DNA. The scissile phosphodiester is attacked by the catalytic tyrosine of the enzyme, resulting in the formation of a DNA-(5'-phosphotyrosyl)-enzyme intermediate and the expulsion of a 3'-OH DNA strand. The free DNA strand then undergoes passage around the unbroken strand, thus removing DNA supercoils. Finally, in the religation step, the DNA 3'-OH attacks the covalent intermediate to expel the active-site tyrosine and restore the DNA phosphodiester backbone.</text>
</comment>
<keyword evidence="7" id="KW-0862">Zinc</keyword>
<evidence type="ECO:0000256" key="7">
    <source>
        <dbReference type="ARBA" id="ARBA00022833"/>
    </source>
</evidence>
<feature type="site" description="Interaction with DNA" evidence="13">
    <location>
        <position position="1019"/>
    </location>
</feature>
<dbReference type="Gene3D" id="1.10.460.10">
    <property type="entry name" value="Topoisomerase I, domain 2"/>
    <property type="match status" value="2"/>
</dbReference>
<dbReference type="InterPro" id="IPR003602">
    <property type="entry name" value="Topo_IA_DNA-bd_dom"/>
</dbReference>
<dbReference type="SMART" id="SM00493">
    <property type="entry name" value="TOPRIM"/>
    <property type="match status" value="1"/>
</dbReference>
<keyword evidence="5" id="KW-0863">Zinc-finger</keyword>
<dbReference type="PANTHER" id="PTHR11390:SF26">
    <property type="entry name" value="DNA TOPOISOMERASE 1"/>
    <property type="match status" value="1"/>
</dbReference>
<dbReference type="InterPro" id="IPR006142">
    <property type="entry name" value="INTEIN"/>
</dbReference>
<dbReference type="SUPFAM" id="SSF55608">
    <property type="entry name" value="Homing endonucleases"/>
    <property type="match status" value="2"/>
</dbReference>
<dbReference type="RefSeq" id="WP_011250042.1">
    <property type="nucleotide sequence ID" value="NC_006624.1"/>
</dbReference>
<feature type="site" description="Interaction with DNA" evidence="13">
    <location>
        <position position="167"/>
    </location>
</feature>
<reference evidence="18 19" key="1">
    <citation type="journal article" date="2005" name="Genome Res.">
        <title>Complete genome sequence of the hyperthermophilic archaeon Thermococcus kodakaraensis KOD1 and comparison with Pyrococcus genomes.</title>
        <authorList>
            <person name="Fukui T."/>
            <person name="Atomi H."/>
            <person name="Kanai T."/>
            <person name="Matsumi R."/>
            <person name="Fujiwara S."/>
            <person name="Imanaka T."/>
        </authorList>
    </citation>
    <scope>NUCLEOTIDE SEQUENCE [LARGE SCALE GENOMIC DNA]</scope>
    <source>
        <strain evidence="19">ATCC BAA-918 / JCM 12380 / KOD1</strain>
    </source>
</reference>
<feature type="region of interest" description="Interaction with DNA" evidence="13">
    <location>
        <begin position="197"/>
        <end position="202"/>
    </location>
</feature>
<dbReference type="InterPro" id="IPR003587">
    <property type="entry name" value="Hint_dom_N"/>
</dbReference>
<dbReference type="CDD" id="cd03362">
    <property type="entry name" value="TOPRIM_TopoIA_TopoIII"/>
    <property type="match status" value="1"/>
</dbReference>
<dbReference type="Pfam" id="PF01131">
    <property type="entry name" value="Topoisom_bac"/>
    <property type="match status" value="2"/>
</dbReference>
<comment type="similarity">
    <text evidence="2 13">Belongs to the type IA topoisomerase family.</text>
</comment>
<accession>Q5JE24</accession>
<dbReference type="InterPro" id="IPR013824">
    <property type="entry name" value="Topo_IA_cen_sub1"/>
</dbReference>
<evidence type="ECO:0000313" key="19">
    <source>
        <dbReference type="Proteomes" id="UP000000536"/>
    </source>
</evidence>
<keyword evidence="4" id="KW-0677">Repeat</keyword>
<feature type="region of interest" description="Disordered" evidence="14">
    <location>
        <begin position="1107"/>
        <end position="1142"/>
    </location>
</feature>
<feature type="domain" description="Toprim" evidence="16">
    <location>
        <begin position="2"/>
        <end position="142"/>
    </location>
</feature>
<dbReference type="Gene3D" id="1.10.290.10">
    <property type="entry name" value="Topoisomerase I, domain 4"/>
    <property type="match status" value="2"/>
</dbReference>
<evidence type="ECO:0000256" key="3">
    <source>
        <dbReference type="ARBA" id="ARBA00022723"/>
    </source>
</evidence>
<feature type="site" description="Interaction with DNA" evidence="13">
    <location>
        <position position="831"/>
    </location>
</feature>
<keyword evidence="12 13" id="KW-0413">Isomerase</keyword>
<dbReference type="InterPro" id="IPR027434">
    <property type="entry name" value="Homing_endonucl"/>
</dbReference>
<evidence type="ECO:0000256" key="8">
    <source>
        <dbReference type="ARBA" id="ARBA00022842"/>
    </source>
</evidence>
<evidence type="ECO:0000256" key="4">
    <source>
        <dbReference type="ARBA" id="ARBA00022737"/>
    </source>
</evidence>
<dbReference type="GO" id="GO:0003677">
    <property type="term" value="F:DNA binding"/>
    <property type="evidence" value="ECO:0007669"/>
    <property type="project" value="UniProtKB-KW"/>
</dbReference>
<proteinExistence type="inferred from homology"/>
<dbReference type="PANTHER" id="PTHR11390">
    <property type="entry name" value="PROKARYOTIC DNA TOPOISOMERASE"/>
    <property type="match status" value="1"/>
</dbReference>
<evidence type="ECO:0000259" key="15">
    <source>
        <dbReference type="PROSITE" id="PS50819"/>
    </source>
</evidence>
<evidence type="ECO:0000256" key="6">
    <source>
        <dbReference type="ARBA" id="ARBA00022813"/>
    </source>
</evidence>
<dbReference type="eggNOG" id="arCOG01527">
    <property type="taxonomic scope" value="Archaea"/>
</dbReference>
<dbReference type="SUPFAM" id="SSF56712">
    <property type="entry name" value="Prokaryotic type I DNA topoisomerase"/>
    <property type="match status" value="2"/>
</dbReference>
<dbReference type="PATRIC" id="fig|69014.16.peg.1067"/>
<dbReference type="InterPro" id="IPR005739">
    <property type="entry name" value="TopoI_arch"/>
</dbReference>
<evidence type="ECO:0000256" key="10">
    <source>
        <dbReference type="ARBA" id="ARBA00023029"/>
    </source>
</evidence>
<keyword evidence="9" id="KW-0651">Protein splicing</keyword>
<dbReference type="Pfam" id="PF01751">
    <property type="entry name" value="Toprim"/>
    <property type="match status" value="1"/>
</dbReference>
<dbReference type="InterPro" id="IPR006141">
    <property type="entry name" value="Intein_N"/>
</dbReference>
<dbReference type="InterPro" id="IPR006171">
    <property type="entry name" value="TOPRIM_dom"/>
</dbReference>
<dbReference type="PRINTS" id="PR00379">
    <property type="entry name" value="INTEIN"/>
</dbReference>
<feature type="domain" description="Topo IA-type catalytic" evidence="17">
    <location>
        <begin position="157"/>
        <end position="1086"/>
    </location>
</feature>
<dbReference type="InterPro" id="IPR036844">
    <property type="entry name" value="Hint_dom_sf"/>
</dbReference>
<feature type="domain" description="DOD-type homing endonuclease" evidence="15">
    <location>
        <begin position="528"/>
        <end position="668"/>
    </location>
</feature>
<dbReference type="InterPro" id="IPR023405">
    <property type="entry name" value="Topo_IA_core_domain"/>
</dbReference>
<dbReference type="GO" id="GO:0003917">
    <property type="term" value="F:DNA topoisomerase type I (single strand cut, ATP-independent) activity"/>
    <property type="evidence" value="ECO:0000318"/>
    <property type="project" value="GO_Central"/>
</dbReference>